<dbReference type="PATRIC" id="fig|237368.3.peg.599"/>
<evidence type="ECO:0000313" key="3">
    <source>
        <dbReference type="Proteomes" id="UP000030652"/>
    </source>
</evidence>
<dbReference type="Pfam" id="PF13395">
    <property type="entry name" value="HNH_4"/>
    <property type="match status" value="1"/>
</dbReference>
<sequence>MKLPYSNKLPIDRLGRCFDDTTNAYKFYWFLAILDSILENNTTVISTKELAVRMIADAWYPLDYFKLSFGKQDGFKRIAQSISKKLIVDNLPNSSSLFSQLQSKLNQKQLEEIYKAVYKLLRWVPYRFIRPFFKSELVGVSDSQINNHIVHLSNSNRAISPYCFNSGEIILSKDWLEYFQSNQVILRDFLKWNLVKYLQKHNPNVVGLTEKLEKPIQRDMKLARQFWKIYLQNNSTKCVYSHEVITQSRLSLDHFIPWTYIAHDQIWNLIPTTKNVNSMKSDWLPSLEKYFDGFVALQFEAFHFHYRGKNKQLLEDYSLNFCASLDDIFSMSVKTLKNRFKQQILPIMETAKNLGFSYPFVYKK</sequence>
<comment type="caution">
    <text evidence="2">The sequence shown here is derived from an EMBL/GenBank/DDBJ whole genome shotgun (WGS) entry which is preliminary data.</text>
</comment>
<evidence type="ECO:0000313" key="2">
    <source>
        <dbReference type="EMBL" id="KHE93684.1"/>
    </source>
</evidence>
<name>A0A0B0EM53_9BACT</name>
<evidence type="ECO:0000259" key="1">
    <source>
        <dbReference type="Pfam" id="PF13395"/>
    </source>
</evidence>
<dbReference type="Proteomes" id="UP000030652">
    <property type="component" value="Unassembled WGS sequence"/>
</dbReference>
<reference evidence="2 3" key="1">
    <citation type="submission" date="2014-10" db="EMBL/GenBank/DDBJ databases">
        <title>Draft genome of anammox bacterium scalindua brodae, obtained using differential coverage binning of sequence data from two enrichment reactors.</title>
        <authorList>
            <person name="Speth D.R."/>
            <person name="Russ L."/>
            <person name="Kartal B."/>
            <person name="Op den Camp H.J."/>
            <person name="Dutilh B.E."/>
            <person name="Jetten M.S."/>
        </authorList>
    </citation>
    <scope>NUCLEOTIDE SEQUENCE [LARGE SCALE GENOMIC DNA]</scope>
    <source>
        <strain evidence="2">RU1</strain>
    </source>
</reference>
<organism evidence="2 3">
    <name type="scientific">Candidatus Scalindua brodae</name>
    <dbReference type="NCBI Taxonomy" id="237368"/>
    <lineage>
        <taxon>Bacteria</taxon>
        <taxon>Pseudomonadati</taxon>
        <taxon>Planctomycetota</taxon>
        <taxon>Candidatus Brocadiia</taxon>
        <taxon>Candidatus Brocadiales</taxon>
        <taxon>Candidatus Scalinduaceae</taxon>
        <taxon>Candidatus Scalindua</taxon>
    </lineage>
</organism>
<dbReference type="EMBL" id="JRYO01000041">
    <property type="protein sequence ID" value="KHE93684.1"/>
    <property type="molecule type" value="Genomic_DNA"/>
</dbReference>
<proteinExistence type="predicted"/>
<gene>
    <name evidence="2" type="ORF">SCABRO_00550</name>
</gene>
<dbReference type="CDD" id="cd00085">
    <property type="entry name" value="HNHc"/>
    <property type="match status" value="1"/>
</dbReference>
<dbReference type="eggNOG" id="COG1403">
    <property type="taxonomic scope" value="Bacteria"/>
</dbReference>
<protein>
    <recommendedName>
        <fullName evidence="1">HNH nuclease domain-containing protein</fullName>
    </recommendedName>
</protein>
<feature type="domain" description="HNH nuclease" evidence="1">
    <location>
        <begin position="238"/>
        <end position="285"/>
    </location>
</feature>
<dbReference type="AlphaFoldDB" id="A0A0B0EM53"/>
<accession>A0A0B0EM53</accession>
<dbReference type="InterPro" id="IPR003615">
    <property type="entry name" value="HNH_nuc"/>
</dbReference>
<dbReference type="Gene3D" id="1.10.30.50">
    <property type="match status" value="1"/>
</dbReference>